<accession>A0A813KNX4</accession>
<evidence type="ECO:0000313" key="2">
    <source>
        <dbReference type="Proteomes" id="UP000626109"/>
    </source>
</evidence>
<sequence>MRPRDRAKLVKREGHNRGLEWPPLVPLKRPCTGEEVTELPHPVNFTWPWTYSSEHLERARCRLKGADVLFMSTWSGSEWQHSYTMRASQVAKGLRRILGIEARVCMSSCTGCCAKLKQCASEGRCRVPSVVVHIKGVCDCVVASFPRSEGVVHVLDPIDSYVLTPPLSSEDDAETSQTYRGISAILAETSLSAADYRSHPSVRSFGWQVFHLPHHHTNLARRTIACDEKADARVVGVHSTQIDPNLEADVKNMLASRFPAVRFQRVNPSNLSGKSAEWSPNPVLWNDAKVGRMLDELLAFDVTIMKPNCYTPGDKETHVHQRWRSWLCERHHSGQRLVHALAAGLPSVVWGASQGFVDAVGPSEVWPTAWNNSEVLHHLEELLSNGTLRCSLSAEARRLAEPYHISKTVERYALAFAALLEASSRVP</sequence>
<reference evidence="1" key="1">
    <citation type="submission" date="2021-02" db="EMBL/GenBank/DDBJ databases">
        <authorList>
            <person name="Dougan E. K."/>
            <person name="Rhodes N."/>
            <person name="Thang M."/>
            <person name="Chan C."/>
        </authorList>
    </citation>
    <scope>NUCLEOTIDE SEQUENCE</scope>
</reference>
<dbReference type="Proteomes" id="UP000626109">
    <property type="component" value="Unassembled WGS sequence"/>
</dbReference>
<evidence type="ECO:0000313" key="1">
    <source>
        <dbReference type="EMBL" id="CAE8709656.1"/>
    </source>
</evidence>
<proteinExistence type="predicted"/>
<evidence type="ECO:0008006" key="3">
    <source>
        <dbReference type="Google" id="ProtNLM"/>
    </source>
</evidence>
<feature type="non-terminal residue" evidence="1">
    <location>
        <position position="1"/>
    </location>
</feature>
<gene>
    <name evidence="1" type="ORF">PGLA2088_LOCUS35564</name>
</gene>
<protein>
    <recommendedName>
        <fullName evidence="3">Glycosyltransferase family 1 protein</fullName>
    </recommendedName>
</protein>
<organism evidence="1 2">
    <name type="scientific">Polarella glacialis</name>
    <name type="common">Dinoflagellate</name>
    <dbReference type="NCBI Taxonomy" id="89957"/>
    <lineage>
        <taxon>Eukaryota</taxon>
        <taxon>Sar</taxon>
        <taxon>Alveolata</taxon>
        <taxon>Dinophyceae</taxon>
        <taxon>Suessiales</taxon>
        <taxon>Suessiaceae</taxon>
        <taxon>Polarella</taxon>
    </lineage>
</organism>
<dbReference type="AlphaFoldDB" id="A0A813KNX4"/>
<comment type="caution">
    <text evidence="1">The sequence shown here is derived from an EMBL/GenBank/DDBJ whole genome shotgun (WGS) entry which is preliminary data.</text>
</comment>
<dbReference type="EMBL" id="CAJNNW010031865">
    <property type="protein sequence ID" value="CAE8709656.1"/>
    <property type="molecule type" value="Genomic_DNA"/>
</dbReference>
<dbReference type="SUPFAM" id="SSF53756">
    <property type="entry name" value="UDP-Glycosyltransferase/glycogen phosphorylase"/>
    <property type="match status" value="1"/>
</dbReference>
<name>A0A813KNX4_POLGL</name>